<sequence length="176" mass="19887">MICWLSRLCTHEPKFTMNFYLFGVLLSTVVFVADAQNCPAGWLHHGTSCYAFIDSEPDGWIEGLFYCNTVGAKLVEIETASENDFLKKHLQSIGATTNYWIGLSDSIQEGHYLWQSTQDNVDFTDWAPGEPNDDHHTEDCAELFQPFGFHWNDAPCSTKSNFICEKTMSKVSNVIG</sequence>
<gene>
    <name evidence="5" type="primary">LOC111108963</name>
</gene>
<dbReference type="Proteomes" id="UP000694844">
    <property type="component" value="Chromosome 1"/>
</dbReference>
<dbReference type="AlphaFoldDB" id="A0A8B8BBG6"/>
<dbReference type="OrthoDB" id="10047605at2759"/>
<evidence type="ECO:0000313" key="5">
    <source>
        <dbReference type="RefSeq" id="XP_022300762.1"/>
    </source>
</evidence>
<feature type="signal peptide" evidence="2">
    <location>
        <begin position="1"/>
        <end position="35"/>
    </location>
</feature>
<keyword evidence="4" id="KW-1185">Reference proteome</keyword>
<feature type="domain" description="C-type lectin" evidence="3">
    <location>
        <begin position="45"/>
        <end position="165"/>
    </location>
</feature>
<dbReference type="InterPro" id="IPR018378">
    <property type="entry name" value="C-type_lectin_CS"/>
</dbReference>
<evidence type="ECO:0000256" key="2">
    <source>
        <dbReference type="SAM" id="SignalP"/>
    </source>
</evidence>
<dbReference type="PROSITE" id="PS00615">
    <property type="entry name" value="C_TYPE_LECTIN_1"/>
    <property type="match status" value="1"/>
</dbReference>
<evidence type="ECO:0000259" key="3">
    <source>
        <dbReference type="PROSITE" id="PS50041"/>
    </source>
</evidence>
<dbReference type="PROSITE" id="PS50041">
    <property type="entry name" value="C_TYPE_LECTIN_2"/>
    <property type="match status" value="1"/>
</dbReference>
<proteinExistence type="predicted"/>
<dbReference type="GeneID" id="111108963"/>
<feature type="chain" id="PRO_5034965885" evidence="2">
    <location>
        <begin position="36"/>
        <end position="176"/>
    </location>
</feature>
<evidence type="ECO:0000256" key="1">
    <source>
        <dbReference type="ARBA" id="ARBA00023157"/>
    </source>
</evidence>
<dbReference type="KEGG" id="cvn:111108963"/>
<dbReference type="InterPro" id="IPR016186">
    <property type="entry name" value="C-type_lectin-like/link_sf"/>
</dbReference>
<accession>A0A8B8BBG6</accession>
<dbReference type="InterPro" id="IPR016187">
    <property type="entry name" value="CTDL_fold"/>
</dbReference>
<reference evidence="5" key="2">
    <citation type="submission" date="2025-08" db="UniProtKB">
        <authorList>
            <consortium name="RefSeq"/>
        </authorList>
    </citation>
    <scope>IDENTIFICATION</scope>
    <source>
        <tissue evidence="5">Whole sample</tissue>
    </source>
</reference>
<dbReference type="InterPro" id="IPR001304">
    <property type="entry name" value="C-type_lectin-like"/>
</dbReference>
<protein>
    <submittedName>
        <fullName evidence="5">Perlucin-like</fullName>
    </submittedName>
</protein>
<dbReference type="InterPro" id="IPR050111">
    <property type="entry name" value="C-type_lectin/snaclec_domain"/>
</dbReference>
<dbReference type="SUPFAM" id="SSF56436">
    <property type="entry name" value="C-type lectin-like"/>
    <property type="match status" value="1"/>
</dbReference>
<keyword evidence="2" id="KW-0732">Signal</keyword>
<evidence type="ECO:0000313" key="4">
    <source>
        <dbReference type="Proteomes" id="UP000694844"/>
    </source>
</evidence>
<dbReference type="Gene3D" id="3.10.100.10">
    <property type="entry name" value="Mannose-Binding Protein A, subunit A"/>
    <property type="match status" value="1"/>
</dbReference>
<dbReference type="PANTHER" id="PTHR22803">
    <property type="entry name" value="MANNOSE, PHOSPHOLIPASE, LECTIN RECEPTOR RELATED"/>
    <property type="match status" value="1"/>
</dbReference>
<keyword evidence="1" id="KW-1015">Disulfide bond</keyword>
<dbReference type="RefSeq" id="XP_022300762.1">
    <property type="nucleotide sequence ID" value="XM_022445054.1"/>
</dbReference>
<organism evidence="4 5">
    <name type="scientific">Crassostrea virginica</name>
    <name type="common">Eastern oyster</name>
    <dbReference type="NCBI Taxonomy" id="6565"/>
    <lineage>
        <taxon>Eukaryota</taxon>
        <taxon>Metazoa</taxon>
        <taxon>Spiralia</taxon>
        <taxon>Lophotrochozoa</taxon>
        <taxon>Mollusca</taxon>
        <taxon>Bivalvia</taxon>
        <taxon>Autobranchia</taxon>
        <taxon>Pteriomorphia</taxon>
        <taxon>Ostreida</taxon>
        <taxon>Ostreoidea</taxon>
        <taxon>Ostreidae</taxon>
        <taxon>Crassostrea</taxon>
    </lineage>
</organism>
<name>A0A8B8BBG6_CRAVI</name>
<dbReference type="SMART" id="SM00034">
    <property type="entry name" value="CLECT"/>
    <property type="match status" value="1"/>
</dbReference>
<reference evidence="4" key="1">
    <citation type="submission" date="2024-06" db="UniProtKB">
        <authorList>
            <consortium name="RefSeq"/>
        </authorList>
    </citation>
    <scope>NUCLEOTIDE SEQUENCE [LARGE SCALE GENOMIC DNA]</scope>
</reference>
<dbReference type="Pfam" id="PF00059">
    <property type="entry name" value="Lectin_C"/>
    <property type="match status" value="1"/>
</dbReference>